<evidence type="ECO:0000313" key="12">
    <source>
        <dbReference type="Proteomes" id="UP000188533"/>
    </source>
</evidence>
<evidence type="ECO:0000256" key="6">
    <source>
        <dbReference type="ARBA" id="ARBA00023002"/>
    </source>
</evidence>
<accession>A0A1Q3EKW3</accession>
<evidence type="ECO:0000256" key="8">
    <source>
        <dbReference type="ARBA" id="ARBA00023033"/>
    </source>
</evidence>
<dbReference type="STRING" id="5353.A0A1Q3EKW3"/>
<keyword evidence="5" id="KW-0479">Metal-binding</keyword>
<dbReference type="GO" id="GO:0005506">
    <property type="term" value="F:iron ion binding"/>
    <property type="evidence" value="ECO:0007669"/>
    <property type="project" value="InterPro"/>
</dbReference>
<feature type="domain" description="Calcineurin-like phosphoesterase" evidence="10">
    <location>
        <begin position="250"/>
        <end position="431"/>
    </location>
</feature>
<dbReference type="InterPro" id="IPR050364">
    <property type="entry name" value="Cytochrome_P450_fung"/>
</dbReference>
<evidence type="ECO:0000256" key="2">
    <source>
        <dbReference type="ARBA" id="ARBA00005179"/>
    </source>
</evidence>
<dbReference type="GO" id="GO:0016705">
    <property type="term" value="F:oxidoreductase activity, acting on paired donors, with incorporation or reduction of molecular oxygen"/>
    <property type="evidence" value="ECO:0007669"/>
    <property type="project" value="InterPro"/>
</dbReference>
<keyword evidence="7" id="KW-0408">Iron</keyword>
<dbReference type="Pfam" id="PF00149">
    <property type="entry name" value="Metallophos"/>
    <property type="match status" value="1"/>
</dbReference>
<evidence type="ECO:0000256" key="4">
    <source>
        <dbReference type="ARBA" id="ARBA00022617"/>
    </source>
</evidence>
<comment type="similarity">
    <text evidence="3">Belongs to the cytochrome P450 family.</text>
</comment>
<comment type="cofactor">
    <cofactor evidence="1">
        <name>heme</name>
        <dbReference type="ChEBI" id="CHEBI:30413"/>
    </cofactor>
</comment>
<dbReference type="Gene3D" id="2.100.10.50">
    <property type="match status" value="1"/>
</dbReference>
<dbReference type="Proteomes" id="UP000188533">
    <property type="component" value="Unassembled WGS sequence"/>
</dbReference>
<keyword evidence="12" id="KW-1185">Reference proteome</keyword>
<name>A0A1Q3EKW3_LENED</name>
<keyword evidence="6" id="KW-0560">Oxidoreductase</keyword>
<evidence type="ECO:0000313" key="11">
    <source>
        <dbReference type="EMBL" id="GAW07857.1"/>
    </source>
</evidence>
<evidence type="ECO:0000256" key="9">
    <source>
        <dbReference type="SAM" id="MobiDB-lite"/>
    </source>
</evidence>
<organism evidence="11 12">
    <name type="scientific">Lentinula edodes</name>
    <name type="common">Shiitake mushroom</name>
    <name type="synonym">Lentinus edodes</name>
    <dbReference type="NCBI Taxonomy" id="5353"/>
    <lineage>
        <taxon>Eukaryota</taxon>
        <taxon>Fungi</taxon>
        <taxon>Dikarya</taxon>
        <taxon>Basidiomycota</taxon>
        <taxon>Agaricomycotina</taxon>
        <taxon>Agaricomycetes</taxon>
        <taxon>Agaricomycetidae</taxon>
        <taxon>Agaricales</taxon>
        <taxon>Marasmiineae</taxon>
        <taxon>Omphalotaceae</taxon>
        <taxon>Lentinula</taxon>
    </lineage>
</organism>
<dbReference type="InterPro" id="IPR002401">
    <property type="entry name" value="Cyt_P450_E_grp-I"/>
</dbReference>
<dbReference type="EMBL" id="BDGU01000508">
    <property type="protein sequence ID" value="GAW07857.1"/>
    <property type="molecule type" value="Genomic_DNA"/>
</dbReference>
<dbReference type="PRINTS" id="PR00463">
    <property type="entry name" value="EP450I"/>
</dbReference>
<dbReference type="GO" id="GO:0016787">
    <property type="term" value="F:hydrolase activity"/>
    <property type="evidence" value="ECO:0007669"/>
    <property type="project" value="InterPro"/>
</dbReference>
<dbReference type="Gene3D" id="1.10.630.10">
    <property type="entry name" value="Cytochrome P450"/>
    <property type="match status" value="2"/>
</dbReference>
<sequence length="1114" mass="125904">MSSEDLAAASSTSNGSQDQGGNSSIELPEGVDWWNVSGIPGLGQDKVDTTSFPLDVWAPLLPHDTGLSEVSVTHCYMDPIIAGDLCAPSTTTEKDAIRGPWVRVDRNLNDESGYMSGFLSIWYRRTRRLDINLIDSIRLLPSQEEPSPLDGWTKVDKSLRTGVYHANPLFLWYHVGKTAGEMTSDDKGQIITEINVLFGEDVPWWGFEKLEPPTMYRKDDIVEGTYITIRKGVHPVPKAPPLHFSRDGKFKIMQIADLHYSVSVGSCRDMRTGETLDKLCTSPDGPGSDNLTNTLLARMLDAEKPDLVVFTGDQLNGQGSSWDPRSVLAKFAKEVWGRGIPWAAVFGNHDSENGMDREDQMKLMEAMPYSLAQRGPRDLHGVGNYVLKVLSADPSMTHLLTLYFLDSGSYSKGFFNFWGMFTPTAYDWLRQDQIDWFLRESASINMIERPFTPDGAKDLSSINWARQTDQLTPQTHRLAKPNAMMFFHMPLPEAYSTPDKNPSTQRPLDVGLSGLEPNGNADSSDGFFEKALLNATESIHVNAQAGSETRPKQEVKVVANGHSHITENCRRVKGVWMCFGGGGSYSGYGKVGFDRRFRVYEISEYGEKIRTWKRLEGVEAEPEGHVVDDMVLVGPGATPLRSHINNLASRKESIYSANNEANWIPTSQPWLVFDQWTKQYGPIFYLNIAGQDTIVLGTHKAAADLLDRRANIYSDRPDYIVLNMLTSDMHWGFARLNDLWKRQRRRVHEALRAQTAKEYFGYQETESVIMLDQMLTDPENFLDHFQRASTSLTLSIVYGWSPLLNSDHPIIWKIDQFNRKFFVAAVPGSFWVEFNYFKWMRYLPRWMCAWRRDAEETFKRVTVTLEGLSVDVQKRIDRGDDPTSVCGKLLRNVQKEDFFEAAWTSASVYLGGAETTSGQLAWFMQAMILYPETQRLAQEELDRVVGPYRLPTFDDFDHLPFIQAMVKEIMRWRGEYLIGSLKMIIMKDISCLRTRSVTRTFGRYISTRTFTATMLNISILGDTRDEGHVTYGFGKRICVARHVANNSLFIHIAFLLWALNISAEIDADGNRNLPDSLQCKEGLSVRPVPFCCNISARNPDVAQVVAQAKADKGI</sequence>
<reference evidence="11 12" key="1">
    <citation type="submission" date="2016-08" db="EMBL/GenBank/DDBJ databases">
        <authorList>
            <consortium name="Lentinula edodes genome sequencing consortium"/>
            <person name="Sakamoto Y."/>
            <person name="Nakade K."/>
            <person name="Sato S."/>
            <person name="Yoshida Y."/>
            <person name="Miyazaki K."/>
            <person name="Natsume S."/>
            <person name="Konno N."/>
        </authorList>
    </citation>
    <scope>NUCLEOTIDE SEQUENCE [LARGE SCALE GENOMIC DNA]</scope>
    <source>
        <strain evidence="11 12">NBRC 111202</strain>
    </source>
</reference>
<evidence type="ECO:0000256" key="3">
    <source>
        <dbReference type="ARBA" id="ARBA00010617"/>
    </source>
</evidence>
<dbReference type="InterPro" id="IPR036396">
    <property type="entry name" value="Cyt_P450_sf"/>
</dbReference>
<dbReference type="SUPFAM" id="SSF56300">
    <property type="entry name" value="Metallo-dependent phosphatases"/>
    <property type="match status" value="1"/>
</dbReference>
<comment type="pathway">
    <text evidence="2">Secondary metabolite biosynthesis.</text>
</comment>
<evidence type="ECO:0000256" key="5">
    <source>
        <dbReference type="ARBA" id="ARBA00022723"/>
    </source>
</evidence>
<feature type="region of interest" description="Disordered" evidence="9">
    <location>
        <begin position="1"/>
        <end position="27"/>
    </location>
</feature>
<dbReference type="InterPro" id="IPR004843">
    <property type="entry name" value="Calcineurin-like_PHP"/>
</dbReference>
<evidence type="ECO:0000256" key="1">
    <source>
        <dbReference type="ARBA" id="ARBA00001971"/>
    </source>
</evidence>
<feature type="compositionally biased region" description="Low complexity" evidence="9">
    <location>
        <begin position="10"/>
        <end position="24"/>
    </location>
</feature>
<gene>
    <name evidence="11" type="ORF">LENED_009874</name>
</gene>
<dbReference type="Pfam" id="PF00067">
    <property type="entry name" value="p450"/>
    <property type="match status" value="1"/>
</dbReference>
<dbReference type="GO" id="GO:0004497">
    <property type="term" value="F:monooxygenase activity"/>
    <property type="evidence" value="ECO:0007669"/>
    <property type="project" value="UniProtKB-KW"/>
</dbReference>
<proteinExistence type="inferred from homology"/>
<keyword evidence="4" id="KW-0349">Heme</keyword>
<dbReference type="GO" id="GO:0020037">
    <property type="term" value="F:heme binding"/>
    <property type="evidence" value="ECO:0007669"/>
    <property type="project" value="InterPro"/>
</dbReference>
<keyword evidence="8" id="KW-0503">Monooxygenase</keyword>
<evidence type="ECO:0000259" key="10">
    <source>
        <dbReference type="Pfam" id="PF00149"/>
    </source>
</evidence>
<dbReference type="SUPFAM" id="SSF48264">
    <property type="entry name" value="Cytochrome P450"/>
    <property type="match status" value="1"/>
</dbReference>
<dbReference type="Gene3D" id="3.60.21.10">
    <property type="match status" value="1"/>
</dbReference>
<comment type="caution">
    <text evidence="11">The sequence shown here is derived from an EMBL/GenBank/DDBJ whole genome shotgun (WGS) entry which is preliminary data.</text>
</comment>
<evidence type="ECO:0000256" key="7">
    <source>
        <dbReference type="ARBA" id="ARBA00023004"/>
    </source>
</evidence>
<dbReference type="PANTHER" id="PTHR46300">
    <property type="entry name" value="P450, PUTATIVE (EUROFUNG)-RELATED-RELATED"/>
    <property type="match status" value="1"/>
</dbReference>
<protein>
    <submittedName>
        <fullName evidence="11">Phosphatase dcr2</fullName>
    </submittedName>
</protein>
<dbReference type="AlphaFoldDB" id="A0A1Q3EKW3"/>
<dbReference type="PANTHER" id="PTHR46300:SF6">
    <property type="entry name" value="CYTOCHROME P450 2C30"/>
    <property type="match status" value="1"/>
</dbReference>
<reference evidence="11 12" key="2">
    <citation type="submission" date="2017-02" db="EMBL/GenBank/DDBJ databases">
        <title>A genome survey and senescence transcriptome analysis in Lentinula edodes.</title>
        <authorList>
            <person name="Sakamoto Y."/>
            <person name="Nakade K."/>
            <person name="Sato S."/>
            <person name="Yoshida Y."/>
            <person name="Miyazaki K."/>
            <person name="Natsume S."/>
            <person name="Konno N."/>
        </authorList>
    </citation>
    <scope>NUCLEOTIDE SEQUENCE [LARGE SCALE GENOMIC DNA]</scope>
    <source>
        <strain evidence="11 12">NBRC 111202</strain>
    </source>
</reference>
<dbReference type="InterPro" id="IPR029052">
    <property type="entry name" value="Metallo-depent_PP-like"/>
</dbReference>
<dbReference type="InterPro" id="IPR001128">
    <property type="entry name" value="Cyt_P450"/>
</dbReference>